<accession>A0A0F9E2S6</accession>
<sequence>RDKRRKAKAERERYRLLERRRKRQNKNKPVVLSIEEEQEWRENNGIIHCWNCKHALKIPEWIRKMAEQNDGPATNSSSIRCKCKADTTVKF</sequence>
<comment type="caution">
    <text evidence="1">The sequence shown here is derived from an EMBL/GenBank/DDBJ whole genome shotgun (WGS) entry which is preliminary data.</text>
</comment>
<gene>
    <name evidence="1" type="ORF">LCGC14_2475990</name>
</gene>
<protein>
    <submittedName>
        <fullName evidence="1">Uncharacterized protein</fullName>
    </submittedName>
</protein>
<proteinExistence type="predicted"/>
<feature type="non-terminal residue" evidence="1">
    <location>
        <position position="1"/>
    </location>
</feature>
<name>A0A0F9E2S6_9ZZZZ</name>
<dbReference type="AlphaFoldDB" id="A0A0F9E2S6"/>
<reference evidence="1" key="1">
    <citation type="journal article" date="2015" name="Nature">
        <title>Complex archaea that bridge the gap between prokaryotes and eukaryotes.</title>
        <authorList>
            <person name="Spang A."/>
            <person name="Saw J.H."/>
            <person name="Jorgensen S.L."/>
            <person name="Zaremba-Niedzwiedzka K."/>
            <person name="Martijn J."/>
            <person name="Lind A.E."/>
            <person name="van Eijk R."/>
            <person name="Schleper C."/>
            <person name="Guy L."/>
            <person name="Ettema T.J."/>
        </authorList>
    </citation>
    <scope>NUCLEOTIDE SEQUENCE</scope>
</reference>
<organism evidence="1">
    <name type="scientific">marine sediment metagenome</name>
    <dbReference type="NCBI Taxonomy" id="412755"/>
    <lineage>
        <taxon>unclassified sequences</taxon>
        <taxon>metagenomes</taxon>
        <taxon>ecological metagenomes</taxon>
    </lineage>
</organism>
<evidence type="ECO:0000313" key="1">
    <source>
        <dbReference type="EMBL" id="KKL18388.1"/>
    </source>
</evidence>
<dbReference type="EMBL" id="LAZR01038888">
    <property type="protein sequence ID" value="KKL18388.1"/>
    <property type="molecule type" value="Genomic_DNA"/>
</dbReference>